<keyword evidence="3" id="KW-0731">Sigma factor</keyword>
<organism evidence="7 8">
    <name type="scientific">Bacteroides reticulotermitis</name>
    <dbReference type="NCBI Taxonomy" id="1133319"/>
    <lineage>
        <taxon>Bacteria</taxon>
        <taxon>Pseudomonadati</taxon>
        <taxon>Bacteroidota</taxon>
        <taxon>Bacteroidia</taxon>
        <taxon>Bacteroidales</taxon>
        <taxon>Bacteroidaceae</taxon>
        <taxon>Bacteroides</taxon>
    </lineage>
</organism>
<dbReference type="NCBIfam" id="TIGR02937">
    <property type="entry name" value="sigma70-ECF"/>
    <property type="match status" value="1"/>
</dbReference>
<feature type="domain" description="RNA polymerase sigma factor 70 region 4 type 2" evidence="6">
    <location>
        <begin position="121"/>
        <end position="173"/>
    </location>
</feature>
<dbReference type="NCBIfam" id="TIGR02985">
    <property type="entry name" value="Sig70_bacteroi1"/>
    <property type="match status" value="1"/>
</dbReference>
<dbReference type="Gene3D" id="1.10.10.10">
    <property type="entry name" value="Winged helix-like DNA-binding domain superfamily/Winged helix DNA-binding domain"/>
    <property type="match status" value="1"/>
</dbReference>
<evidence type="ECO:0000313" key="7">
    <source>
        <dbReference type="EMBL" id="MBB4043512.1"/>
    </source>
</evidence>
<evidence type="ECO:0000256" key="3">
    <source>
        <dbReference type="ARBA" id="ARBA00023082"/>
    </source>
</evidence>
<dbReference type="PANTHER" id="PTHR43133">
    <property type="entry name" value="RNA POLYMERASE ECF-TYPE SIGMA FACTO"/>
    <property type="match status" value="1"/>
</dbReference>
<evidence type="ECO:0000256" key="4">
    <source>
        <dbReference type="ARBA" id="ARBA00023163"/>
    </source>
</evidence>
<keyword evidence="4" id="KW-0804">Transcription</keyword>
<dbReference type="InterPro" id="IPR036388">
    <property type="entry name" value="WH-like_DNA-bd_sf"/>
</dbReference>
<gene>
    <name evidence="7" type="ORF">GGR06_001294</name>
</gene>
<evidence type="ECO:0000259" key="5">
    <source>
        <dbReference type="Pfam" id="PF04542"/>
    </source>
</evidence>
<reference evidence="7" key="1">
    <citation type="submission" date="2020-08" db="EMBL/GenBank/DDBJ databases">
        <title>Genomic Encyclopedia of Type Strains, Phase IV (KMG-IV): sequencing the most valuable type-strain genomes for metagenomic binning, comparative biology and taxonomic classification.</title>
        <authorList>
            <person name="Goeker M."/>
        </authorList>
    </citation>
    <scope>NUCLEOTIDE SEQUENCE [LARGE SCALE GENOMIC DNA]</scope>
    <source>
        <strain evidence="7">DSM 105720</strain>
    </source>
</reference>
<evidence type="ECO:0000256" key="1">
    <source>
        <dbReference type="ARBA" id="ARBA00010641"/>
    </source>
</evidence>
<protein>
    <submittedName>
        <fullName evidence="7">RNA polymerase sigma-70 factor (ECF subfamily)</fullName>
    </submittedName>
</protein>
<comment type="caution">
    <text evidence="7">The sequence shown here is derived from an EMBL/GenBank/DDBJ whole genome shotgun (WGS) entry which is preliminary data.</text>
</comment>
<evidence type="ECO:0000259" key="6">
    <source>
        <dbReference type="Pfam" id="PF08281"/>
    </source>
</evidence>
<dbReference type="GO" id="GO:0003677">
    <property type="term" value="F:DNA binding"/>
    <property type="evidence" value="ECO:0007669"/>
    <property type="project" value="InterPro"/>
</dbReference>
<dbReference type="Proteomes" id="UP000560658">
    <property type="component" value="Unassembled WGS sequence"/>
</dbReference>
<feature type="domain" description="RNA polymerase sigma-70 region 2" evidence="5">
    <location>
        <begin position="27"/>
        <end position="92"/>
    </location>
</feature>
<dbReference type="GO" id="GO:0006352">
    <property type="term" value="P:DNA-templated transcription initiation"/>
    <property type="evidence" value="ECO:0007669"/>
    <property type="project" value="InterPro"/>
</dbReference>
<dbReference type="SUPFAM" id="SSF88946">
    <property type="entry name" value="Sigma2 domain of RNA polymerase sigma factors"/>
    <property type="match status" value="1"/>
</dbReference>
<evidence type="ECO:0000313" key="8">
    <source>
        <dbReference type="Proteomes" id="UP000560658"/>
    </source>
</evidence>
<evidence type="ECO:0000256" key="2">
    <source>
        <dbReference type="ARBA" id="ARBA00023015"/>
    </source>
</evidence>
<keyword evidence="2" id="KW-0805">Transcription regulation</keyword>
<dbReference type="Pfam" id="PF04542">
    <property type="entry name" value="Sigma70_r2"/>
    <property type="match status" value="1"/>
</dbReference>
<accession>A0A840D4Y3</accession>
<dbReference type="InterPro" id="IPR039425">
    <property type="entry name" value="RNA_pol_sigma-70-like"/>
</dbReference>
<dbReference type="PANTHER" id="PTHR43133:SF46">
    <property type="entry name" value="RNA POLYMERASE SIGMA-70 FACTOR ECF SUBFAMILY"/>
    <property type="match status" value="1"/>
</dbReference>
<dbReference type="InterPro" id="IPR013325">
    <property type="entry name" value="RNA_pol_sigma_r2"/>
</dbReference>
<dbReference type="EMBL" id="JACIER010000004">
    <property type="protein sequence ID" value="MBB4043512.1"/>
    <property type="molecule type" value="Genomic_DNA"/>
</dbReference>
<sequence length="187" mass="22221">MRDNRSEEEQILELFGIDEEMAFRRLFDRYYMSLCIYSVQLTDSFELSEDLVQDVLLRFWEKRIFENISISLRSYLYTAVRNEALQFLRRERMLSTEQLTGVELNIPEEEYSEAELHELKERLKTALEKLPPQEYLVVKSVILENRKYKEAAELLGISVNTLKTHLSRALKHLRKQGNLRLLLGCMP</sequence>
<dbReference type="AlphaFoldDB" id="A0A840D4Y3"/>
<dbReference type="Gene3D" id="1.10.1740.10">
    <property type="match status" value="1"/>
</dbReference>
<dbReference type="CDD" id="cd06171">
    <property type="entry name" value="Sigma70_r4"/>
    <property type="match status" value="1"/>
</dbReference>
<dbReference type="RefSeq" id="WP_044161765.1">
    <property type="nucleotide sequence ID" value="NZ_JACIER010000004.1"/>
</dbReference>
<dbReference type="InterPro" id="IPR013324">
    <property type="entry name" value="RNA_pol_sigma_r3/r4-like"/>
</dbReference>
<proteinExistence type="inferred from homology"/>
<dbReference type="InterPro" id="IPR014284">
    <property type="entry name" value="RNA_pol_sigma-70_dom"/>
</dbReference>
<dbReference type="Pfam" id="PF08281">
    <property type="entry name" value="Sigma70_r4_2"/>
    <property type="match status" value="1"/>
</dbReference>
<dbReference type="InterPro" id="IPR013249">
    <property type="entry name" value="RNA_pol_sigma70_r4_t2"/>
</dbReference>
<dbReference type="GO" id="GO:0016987">
    <property type="term" value="F:sigma factor activity"/>
    <property type="evidence" value="ECO:0007669"/>
    <property type="project" value="UniProtKB-KW"/>
</dbReference>
<keyword evidence="8" id="KW-1185">Reference proteome</keyword>
<comment type="similarity">
    <text evidence="1">Belongs to the sigma-70 factor family. ECF subfamily.</text>
</comment>
<dbReference type="SUPFAM" id="SSF88659">
    <property type="entry name" value="Sigma3 and sigma4 domains of RNA polymerase sigma factors"/>
    <property type="match status" value="1"/>
</dbReference>
<name>A0A840D4Y3_9BACE</name>
<dbReference type="InterPro" id="IPR014327">
    <property type="entry name" value="RNA_pol_sigma70_bacteroid"/>
</dbReference>
<dbReference type="InterPro" id="IPR007627">
    <property type="entry name" value="RNA_pol_sigma70_r2"/>
</dbReference>